<organism evidence="1 2">
    <name type="scientific">Plakobranchus ocellatus</name>
    <dbReference type="NCBI Taxonomy" id="259542"/>
    <lineage>
        <taxon>Eukaryota</taxon>
        <taxon>Metazoa</taxon>
        <taxon>Spiralia</taxon>
        <taxon>Lophotrochozoa</taxon>
        <taxon>Mollusca</taxon>
        <taxon>Gastropoda</taxon>
        <taxon>Heterobranchia</taxon>
        <taxon>Euthyneura</taxon>
        <taxon>Panpulmonata</taxon>
        <taxon>Sacoglossa</taxon>
        <taxon>Placobranchoidea</taxon>
        <taxon>Plakobranchidae</taxon>
        <taxon>Plakobranchus</taxon>
    </lineage>
</organism>
<proteinExistence type="predicted"/>
<dbReference type="AlphaFoldDB" id="A0AAV3YXR9"/>
<evidence type="ECO:0000313" key="2">
    <source>
        <dbReference type="Proteomes" id="UP000735302"/>
    </source>
</evidence>
<protein>
    <submittedName>
        <fullName evidence="1">Uncharacterized protein</fullName>
    </submittedName>
</protein>
<dbReference type="EMBL" id="BLXT01001617">
    <property type="protein sequence ID" value="GFN86868.1"/>
    <property type="molecule type" value="Genomic_DNA"/>
</dbReference>
<sequence length="82" mass="9292">MEIRQELPDGTDNIMQTKDCGKSEGFCHLRWGFKAERDMGGVHSIVSFTCFAFDDAGRSEARHTYNFALVESDDDDDVDIIQ</sequence>
<comment type="caution">
    <text evidence="1">The sequence shown here is derived from an EMBL/GenBank/DDBJ whole genome shotgun (WGS) entry which is preliminary data.</text>
</comment>
<name>A0AAV3YXR9_9GAST</name>
<reference evidence="1 2" key="1">
    <citation type="journal article" date="2021" name="Elife">
        <title>Chloroplast acquisition without the gene transfer in kleptoplastic sea slugs, Plakobranchus ocellatus.</title>
        <authorList>
            <person name="Maeda T."/>
            <person name="Takahashi S."/>
            <person name="Yoshida T."/>
            <person name="Shimamura S."/>
            <person name="Takaki Y."/>
            <person name="Nagai Y."/>
            <person name="Toyoda A."/>
            <person name="Suzuki Y."/>
            <person name="Arimoto A."/>
            <person name="Ishii H."/>
            <person name="Satoh N."/>
            <person name="Nishiyama T."/>
            <person name="Hasebe M."/>
            <person name="Maruyama T."/>
            <person name="Minagawa J."/>
            <person name="Obokata J."/>
            <person name="Shigenobu S."/>
        </authorList>
    </citation>
    <scope>NUCLEOTIDE SEQUENCE [LARGE SCALE GENOMIC DNA]</scope>
</reference>
<evidence type="ECO:0000313" key="1">
    <source>
        <dbReference type="EMBL" id="GFN86868.1"/>
    </source>
</evidence>
<keyword evidence="2" id="KW-1185">Reference proteome</keyword>
<gene>
    <name evidence="1" type="ORF">PoB_001337400</name>
</gene>
<dbReference type="Proteomes" id="UP000735302">
    <property type="component" value="Unassembled WGS sequence"/>
</dbReference>
<accession>A0AAV3YXR9</accession>